<name>A0ABS3R0P2_9ACTN</name>
<sequence length="85" mass="9588">MTPEAEELQRLAVAAAELVDDLDAQRAREAAEFRAGYELGFAAGREVGYAQAEWDMHRAWAALADKVRTWAARPTWTELKRRRAA</sequence>
<protein>
    <submittedName>
        <fullName evidence="1">Uncharacterized protein</fullName>
    </submittedName>
</protein>
<proteinExistence type="predicted"/>
<dbReference type="RefSeq" id="WP_208268249.1">
    <property type="nucleotide sequence ID" value="NZ_BAAAGM010000010.1"/>
</dbReference>
<keyword evidence="2" id="KW-1185">Reference proteome</keyword>
<gene>
    <name evidence="1" type="ORF">J4557_20000</name>
</gene>
<organism evidence="1 2">
    <name type="scientific">Actinomadura nitritigenes</name>
    <dbReference type="NCBI Taxonomy" id="134602"/>
    <lineage>
        <taxon>Bacteria</taxon>
        <taxon>Bacillati</taxon>
        <taxon>Actinomycetota</taxon>
        <taxon>Actinomycetes</taxon>
        <taxon>Streptosporangiales</taxon>
        <taxon>Thermomonosporaceae</taxon>
        <taxon>Actinomadura</taxon>
    </lineage>
</organism>
<evidence type="ECO:0000313" key="2">
    <source>
        <dbReference type="Proteomes" id="UP000666915"/>
    </source>
</evidence>
<reference evidence="1 2" key="1">
    <citation type="submission" date="2021-03" db="EMBL/GenBank/DDBJ databases">
        <authorList>
            <person name="Kanchanasin P."/>
            <person name="Saeng-In P."/>
            <person name="Phongsopitanun W."/>
            <person name="Yuki M."/>
            <person name="Kudo T."/>
            <person name="Ohkuma M."/>
            <person name="Tanasupawat S."/>
        </authorList>
    </citation>
    <scope>NUCLEOTIDE SEQUENCE [LARGE SCALE GENOMIC DNA]</scope>
    <source>
        <strain evidence="1 2">L46</strain>
    </source>
</reference>
<dbReference type="EMBL" id="JAGEOK010000012">
    <property type="protein sequence ID" value="MBO2439811.1"/>
    <property type="molecule type" value="Genomic_DNA"/>
</dbReference>
<evidence type="ECO:0000313" key="1">
    <source>
        <dbReference type="EMBL" id="MBO2439811.1"/>
    </source>
</evidence>
<comment type="caution">
    <text evidence="1">The sequence shown here is derived from an EMBL/GenBank/DDBJ whole genome shotgun (WGS) entry which is preliminary data.</text>
</comment>
<dbReference type="Proteomes" id="UP000666915">
    <property type="component" value="Unassembled WGS sequence"/>
</dbReference>
<accession>A0ABS3R0P2</accession>